<reference evidence="5 6" key="1">
    <citation type="submission" date="2013-08" db="EMBL/GenBank/DDBJ databases">
        <authorList>
            <person name="Weinstock G."/>
            <person name="Sodergren E."/>
            <person name="Wylie T."/>
            <person name="Fulton L."/>
            <person name="Fulton R."/>
            <person name="Fronick C."/>
            <person name="O'Laughlin M."/>
            <person name="Godfrey J."/>
            <person name="Miner T."/>
            <person name="Herter B."/>
            <person name="Appelbaum E."/>
            <person name="Cordes M."/>
            <person name="Lek S."/>
            <person name="Wollam A."/>
            <person name="Pepin K.H."/>
            <person name="Palsikar V.B."/>
            <person name="Mitreva M."/>
            <person name="Wilson R.K."/>
        </authorList>
    </citation>
    <scope>NUCLEOTIDE SEQUENCE [LARGE SCALE GENOMIC DNA]</scope>
    <source>
        <strain evidence="5 6">ATCC BAA-474</strain>
    </source>
</reference>
<keyword evidence="3" id="KW-0449">Lipoprotein</keyword>
<feature type="domain" description="Lipocalin/cytosolic fatty-acid binding" evidence="4">
    <location>
        <begin position="42"/>
        <end position="175"/>
    </location>
</feature>
<dbReference type="RefSeq" id="WP_023051382.1">
    <property type="nucleotide sequence ID" value="NZ_CP173065.2"/>
</dbReference>
<name>U7V9R0_9FUSO</name>
<dbReference type="Gene3D" id="2.40.128.20">
    <property type="match status" value="1"/>
</dbReference>
<evidence type="ECO:0000256" key="1">
    <source>
        <dbReference type="ARBA" id="ARBA00006889"/>
    </source>
</evidence>
<dbReference type="PRINTS" id="PR01171">
    <property type="entry name" value="BCTLIPOCALIN"/>
</dbReference>
<dbReference type="PROSITE" id="PS00213">
    <property type="entry name" value="LIPOCALIN"/>
    <property type="match status" value="1"/>
</dbReference>
<dbReference type="PANTHER" id="PTHR10612">
    <property type="entry name" value="APOLIPOPROTEIN D"/>
    <property type="match status" value="1"/>
</dbReference>
<dbReference type="InterPro" id="IPR022272">
    <property type="entry name" value="Lipocalin_CS"/>
</dbReference>
<dbReference type="Proteomes" id="UP000017081">
    <property type="component" value="Unassembled WGS sequence"/>
</dbReference>
<comment type="similarity">
    <text evidence="1 2">Belongs to the calycin superfamily. Lipocalin family.</text>
</comment>
<evidence type="ECO:0000313" key="6">
    <source>
        <dbReference type="Proteomes" id="UP000017081"/>
    </source>
</evidence>
<feature type="lipid moiety-binding region" description="S-diacylglycerol cysteine" evidence="3">
    <location>
        <position position="28"/>
    </location>
</feature>
<dbReference type="InterPro" id="IPR022271">
    <property type="entry name" value="Lipocalin_ApoD"/>
</dbReference>
<dbReference type="HOGENOM" id="CLU_068449_3_0_0"/>
<gene>
    <name evidence="5" type="ORF">HMPREF0202_01846</name>
</gene>
<dbReference type="EMBL" id="AXZF01000071">
    <property type="protein sequence ID" value="ERT68260.1"/>
    <property type="molecule type" value="Genomic_DNA"/>
</dbReference>
<dbReference type="InterPro" id="IPR002446">
    <property type="entry name" value="Lipocalin_bac"/>
</dbReference>
<dbReference type="AlphaFoldDB" id="U7V9R0"/>
<accession>U7V9R0</accession>
<feature type="lipid moiety-binding region" description="N-palmitoyl cysteine" evidence="3">
    <location>
        <position position="28"/>
    </location>
</feature>
<dbReference type="SUPFAM" id="SSF50814">
    <property type="entry name" value="Lipocalins"/>
    <property type="match status" value="1"/>
</dbReference>
<comment type="caution">
    <text evidence="5">The sequence shown here is derived from an EMBL/GenBank/DDBJ whole genome shotgun (WGS) entry which is preliminary data.</text>
</comment>
<dbReference type="PROSITE" id="PS51257">
    <property type="entry name" value="PROKAR_LIPOPROTEIN"/>
    <property type="match status" value="1"/>
</dbReference>
<dbReference type="InterPro" id="IPR047202">
    <property type="entry name" value="Lipocalin_Blc-like_dom"/>
</dbReference>
<evidence type="ECO:0000259" key="4">
    <source>
        <dbReference type="Pfam" id="PF08212"/>
    </source>
</evidence>
<protein>
    <recommendedName>
        <fullName evidence="4">Lipocalin/cytosolic fatty-acid binding domain-containing protein</fullName>
    </recommendedName>
</protein>
<proteinExistence type="inferred from homology"/>
<organism evidence="5 6">
    <name type="scientific">Cetobacterium somerae ATCC BAA-474</name>
    <dbReference type="NCBI Taxonomy" id="1319815"/>
    <lineage>
        <taxon>Bacteria</taxon>
        <taxon>Fusobacteriati</taxon>
        <taxon>Fusobacteriota</taxon>
        <taxon>Fusobacteriia</taxon>
        <taxon>Fusobacteriales</taxon>
        <taxon>Fusobacteriaceae</taxon>
        <taxon>Cetobacterium</taxon>
    </lineage>
</organism>
<dbReference type="GO" id="GO:0006950">
    <property type="term" value="P:response to stress"/>
    <property type="evidence" value="ECO:0007669"/>
    <property type="project" value="UniProtKB-ARBA"/>
</dbReference>
<sequence length="178" mass="20768">MLVKRDKNNFFYLRVISILLSSILFFSCSSSPKVEKNFDFSIDRYLGKWYEIKRFNHGFERGLKEVTANYELEKNGKISVINRGIDSKNKESIFYATAKQTDIPNFLKVYPNAFPIIGAQYNVAWISVDYKYAIVTSSSYKYLWFLSREKSIPLNIYNEMIQKAEALGFKTENLIDGQ</sequence>
<dbReference type="CDD" id="cd19438">
    <property type="entry name" value="lipocalin_Blc-like"/>
    <property type="match status" value="1"/>
</dbReference>
<dbReference type="InterPro" id="IPR012674">
    <property type="entry name" value="Calycin"/>
</dbReference>
<evidence type="ECO:0000256" key="2">
    <source>
        <dbReference type="PIRNR" id="PIRNR036893"/>
    </source>
</evidence>
<dbReference type="Pfam" id="PF08212">
    <property type="entry name" value="Lipocalin_2"/>
    <property type="match status" value="1"/>
</dbReference>
<dbReference type="PANTHER" id="PTHR10612:SF34">
    <property type="entry name" value="APOLIPOPROTEIN D"/>
    <property type="match status" value="1"/>
</dbReference>
<dbReference type="InterPro" id="IPR000566">
    <property type="entry name" value="Lipocln_cytosolic_FA-bd_dom"/>
</dbReference>
<keyword evidence="6" id="KW-1185">Reference proteome</keyword>
<evidence type="ECO:0000313" key="5">
    <source>
        <dbReference type="EMBL" id="ERT68260.1"/>
    </source>
</evidence>
<dbReference type="eggNOG" id="COG3040">
    <property type="taxonomic scope" value="Bacteria"/>
</dbReference>
<evidence type="ECO:0000256" key="3">
    <source>
        <dbReference type="PIRSR" id="PIRSR036893-52"/>
    </source>
</evidence>
<keyword evidence="3" id="KW-0564">Palmitate</keyword>
<dbReference type="PIRSF" id="PIRSF036893">
    <property type="entry name" value="Lipocalin_ApoD"/>
    <property type="match status" value="1"/>
</dbReference>